<comment type="similarity">
    <text evidence="1">Belongs to the phospholipase D family.</text>
</comment>
<keyword evidence="4" id="KW-1185">Reference proteome</keyword>
<dbReference type="Proteomes" id="UP000218231">
    <property type="component" value="Unassembled WGS sequence"/>
</dbReference>
<comment type="caution">
    <text evidence="3">The sequence shown here is derived from an EMBL/GenBank/DDBJ whole genome shotgun (WGS) entry which is preliminary data.</text>
</comment>
<dbReference type="AlphaFoldDB" id="A0A2A2JI66"/>
<name>A0A2A2JI66_9BILA</name>
<accession>A0A2A2JI66</accession>
<organism evidence="3 4">
    <name type="scientific">Diploscapter pachys</name>
    <dbReference type="NCBI Taxonomy" id="2018661"/>
    <lineage>
        <taxon>Eukaryota</taxon>
        <taxon>Metazoa</taxon>
        <taxon>Ecdysozoa</taxon>
        <taxon>Nematoda</taxon>
        <taxon>Chromadorea</taxon>
        <taxon>Rhabditida</taxon>
        <taxon>Rhabditina</taxon>
        <taxon>Rhabditomorpha</taxon>
        <taxon>Rhabditoidea</taxon>
        <taxon>Rhabditidae</taxon>
        <taxon>Diploscapter</taxon>
    </lineage>
</organism>
<dbReference type="SUPFAM" id="SSF56024">
    <property type="entry name" value="Phospholipase D/nuclease"/>
    <property type="match status" value="2"/>
</dbReference>
<protein>
    <recommendedName>
        <fullName evidence="2">PLD phosphodiesterase domain-containing protein</fullName>
    </recommendedName>
</protein>
<dbReference type="PROSITE" id="PS50035">
    <property type="entry name" value="PLD"/>
    <property type="match status" value="2"/>
</dbReference>
<dbReference type="CDD" id="cd09106">
    <property type="entry name" value="PLDc_vPLD3_4_5_like_1"/>
    <property type="match status" value="1"/>
</dbReference>
<dbReference type="CDD" id="cd09107">
    <property type="entry name" value="PLDc_vPLD3_4_5_like_2"/>
    <property type="match status" value="1"/>
</dbReference>
<dbReference type="EMBL" id="LIAE01010414">
    <property type="protein sequence ID" value="PAV61390.1"/>
    <property type="molecule type" value="Genomic_DNA"/>
</dbReference>
<dbReference type="GO" id="GO:0003824">
    <property type="term" value="F:catalytic activity"/>
    <property type="evidence" value="ECO:0007669"/>
    <property type="project" value="InterPro"/>
</dbReference>
<evidence type="ECO:0000313" key="3">
    <source>
        <dbReference type="EMBL" id="PAV61390.1"/>
    </source>
</evidence>
<sequence>MEAKCYQTCRIRVVESIPQNISFPNSTLPMSTFSAWKQLIEMSTKELDIAAYKSSLQGKHVLGDMGQMYSAEGDYLYNLLLETGRKENIKIRMIENYPPKDKGDNADGIILQNFGSVYRRSVDIEKILGRGKMHSKFILSDNEHFYLGSANLDWRSLNQKMELGILAENCECLAQDLKRIFKVYWELPNSTQMKRAIDAHAAYNKERPLKINMYGEDAEIYVATSPKQLNNKGRTWDLDAIVSEIDAAQTTLDIHVMDYFPLFLYRKPRTHFDSIDDALRRAIVRGVKVRLLAAALHYPKIGTRFLKSLESLNNMNENATIQVKIFKVPTQQNGNILINRERRTHNKFMVTDTTVLVGTSNWAGDYFVGGTTGAAVVIKQHRNGAFVQEIKDIFQRSWNSEYAHGLNEYFEKCVLRHTADFCEATKDPSLFASPENIEFE</sequence>
<dbReference type="SMART" id="SM00155">
    <property type="entry name" value="PLDc"/>
    <property type="match status" value="2"/>
</dbReference>
<dbReference type="Gene3D" id="3.30.870.10">
    <property type="entry name" value="Endonuclease Chain A"/>
    <property type="match status" value="2"/>
</dbReference>
<evidence type="ECO:0000256" key="1">
    <source>
        <dbReference type="ARBA" id="ARBA00008664"/>
    </source>
</evidence>
<proteinExistence type="inferred from homology"/>
<feature type="domain" description="PLD phosphodiesterase" evidence="2">
    <location>
        <begin position="340"/>
        <end position="366"/>
    </location>
</feature>
<gene>
    <name evidence="3" type="ORF">WR25_05132</name>
</gene>
<evidence type="ECO:0000313" key="4">
    <source>
        <dbReference type="Proteomes" id="UP000218231"/>
    </source>
</evidence>
<reference evidence="3 4" key="1">
    <citation type="journal article" date="2017" name="Curr. Biol.">
        <title>Genome architecture and evolution of a unichromosomal asexual nematode.</title>
        <authorList>
            <person name="Fradin H."/>
            <person name="Zegar C."/>
            <person name="Gutwein M."/>
            <person name="Lucas J."/>
            <person name="Kovtun M."/>
            <person name="Corcoran D."/>
            <person name="Baugh L.R."/>
            <person name="Kiontke K."/>
            <person name="Gunsalus K."/>
            <person name="Fitch D.H."/>
            <person name="Piano F."/>
        </authorList>
    </citation>
    <scope>NUCLEOTIDE SEQUENCE [LARGE SCALE GENOMIC DNA]</scope>
    <source>
        <strain evidence="3">PF1309</strain>
    </source>
</reference>
<dbReference type="InterPro" id="IPR050874">
    <property type="entry name" value="Diverse_PLD-related"/>
</dbReference>
<dbReference type="STRING" id="2018661.A0A2A2JI66"/>
<evidence type="ECO:0000259" key="2">
    <source>
        <dbReference type="PROSITE" id="PS50035"/>
    </source>
</evidence>
<feature type="domain" description="PLD phosphodiesterase" evidence="2">
    <location>
        <begin position="129"/>
        <end position="156"/>
    </location>
</feature>
<dbReference type="InterPro" id="IPR032803">
    <property type="entry name" value="PLDc_3"/>
</dbReference>
<dbReference type="OrthoDB" id="1923775at2759"/>
<dbReference type="Pfam" id="PF13918">
    <property type="entry name" value="PLDc_3"/>
    <property type="match status" value="1"/>
</dbReference>
<dbReference type="InterPro" id="IPR001736">
    <property type="entry name" value="PLipase_D/transphosphatidylase"/>
</dbReference>
<dbReference type="PANTHER" id="PTHR10185">
    <property type="entry name" value="PHOSPHOLIPASE D - RELATED"/>
    <property type="match status" value="1"/>
</dbReference>
<dbReference type="PANTHER" id="PTHR10185:SF25">
    <property type="entry name" value="PLD PHOSPHODIESTERASE DOMAIN-CONTAINING PROTEIN"/>
    <property type="match status" value="1"/>
</dbReference>